<dbReference type="Proteomes" id="UP000238296">
    <property type="component" value="Unassembled WGS sequence"/>
</dbReference>
<proteinExistence type="predicted"/>
<organism evidence="2 3">
    <name type="scientific">Mycobacterium talmoniae</name>
    <dbReference type="NCBI Taxonomy" id="1858794"/>
    <lineage>
        <taxon>Bacteria</taxon>
        <taxon>Bacillati</taxon>
        <taxon>Actinomycetota</taxon>
        <taxon>Actinomycetes</taxon>
        <taxon>Mycobacteriales</taxon>
        <taxon>Mycobacteriaceae</taxon>
        <taxon>Mycobacterium</taxon>
    </lineage>
</organism>
<gene>
    <name evidence="2" type="ORF">C1Y40_03549</name>
</gene>
<dbReference type="EMBL" id="PPEA01000519">
    <property type="protein sequence ID" value="PQM46283.1"/>
    <property type="molecule type" value="Genomic_DNA"/>
</dbReference>
<sequence>MCSMSTGHCSTHAPQVVHDHSTSGSITPPCSAVPTSGRAACSGPEPPMRSKPFSGTWWPASGLASVRSMSMAGASLLPSR</sequence>
<protein>
    <submittedName>
        <fullName evidence="2">Uncharacterized protein</fullName>
    </submittedName>
</protein>
<comment type="caution">
    <text evidence="2">The sequence shown here is derived from an EMBL/GenBank/DDBJ whole genome shotgun (WGS) entry which is preliminary data.</text>
</comment>
<feature type="region of interest" description="Disordered" evidence="1">
    <location>
        <begin position="1"/>
        <end position="55"/>
    </location>
</feature>
<accession>A0A2S8BI05</accession>
<evidence type="ECO:0000313" key="3">
    <source>
        <dbReference type="Proteomes" id="UP000238296"/>
    </source>
</evidence>
<feature type="compositionally biased region" description="Polar residues" evidence="1">
    <location>
        <begin position="1"/>
        <end position="13"/>
    </location>
</feature>
<evidence type="ECO:0000313" key="2">
    <source>
        <dbReference type="EMBL" id="PQM46283.1"/>
    </source>
</evidence>
<reference evidence="2 3" key="1">
    <citation type="journal article" date="2017" name="Int. J. Syst. Evol. Microbiol.">
        <title>Mycobacterium talmoniae sp. nov., a slowly growing mycobacterium isolated from human respiratory samples.</title>
        <authorList>
            <person name="Davidson R.M."/>
            <person name="DeGroote M.A."/>
            <person name="Marola J.L."/>
            <person name="Buss S."/>
            <person name="Jones V."/>
            <person name="McNeil M.R."/>
            <person name="Freifeld A.G."/>
            <person name="Elaine Epperson L."/>
            <person name="Hasan N.A."/>
            <person name="Jackson M."/>
            <person name="Iwen P.C."/>
            <person name="Salfinger M."/>
            <person name="Strong M."/>
        </authorList>
    </citation>
    <scope>NUCLEOTIDE SEQUENCE [LARGE SCALE GENOMIC DNA]</scope>
    <source>
        <strain evidence="2 3">ATCC BAA-2683</strain>
    </source>
</reference>
<name>A0A2S8BI05_9MYCO</name>
<evidence type="ECO:0000256" key="1">
    <source>
        <dbReference type="SAM" id="MobiDB-lite"/>
    </source>
</evidence>
<dbReference type="AlphaFoldDB" id="A0A2S8BI05"/>